<sequence length="368" mass="43336">MFAVNALRRAVDDVRRYPAERGPREPVEGEEPPPPVALRQQPVREVRYAPIEPLPPIRRHFAEPAPRPQPVPEHVVWPPPDPQPAPRPPPLRAQDALRWPPAEQPQFAPRRRRPAVDVGRWPPTPDVYPREYRRYREYEYPPMDYFEYRAERPDGLEERWVTLNGRQVLLWPPVDPEEGPPGPPEEEWSTIGLVWYFLTRWLWLLIFWYTVVFLRLLVVAPVLRLAGQLPAVVRAFRWVANAPWAELWDAIRSFRLATVVALVDALRDVVRRAALAIYRVAVRDARYLAAVLVSVGTFLAPVVYWVLWMNFMFFWEARQDVVRPEDPISWSEEFAVNHYFRGDIPYMRPRWRHTVDGEMVRLADWSSF</sequence>
<keyword evidence="2" id="KW-1185">Reference proteome</keyword>
<organism evidence="1 2">
    <name type="scientific">Hypoxylon rubiginosum</name>
    <dbReference type="NCBI Taxonomy" id="110542"/>
    <lineage>
        <taxon>Eukaryota</taxon>
        <taxon>Fungi</taxon>
        <taxon>Dikarya</taxon>
        <taxon>Ascomycota</taxon>
        <taxon>Pezizomycotina</taxon>
        <taxon>Sordariomycetes</taxon>
        <taxon>Xylariomycetidae</taxon>
        <taxon>Xylariales</taxon>
        <taxon>Hypoxylaceae</taxon>
        <taxon>Hypoxylon</taxon>
    </lineage>
</organism>
<proteinExistence type="predicted"/>
<comment type="caution">
    <text evidence="1">The sequence shown here is derived from an EMBL/GenBank/DDBJ whole genome shotgun (WGS) entry which is preliminary data.</text>
</comment>
<evidence type="ECO:0000313" key="1">
    <source>
        <dbReference type="EMBL" id="KAI6091213.1"/>
    </source>
</evidence>
<reference evidence="1 2" key="1">
    <citation type="journal article" date="2022" name="New Phytol.">
        <title>Ecological generalism drives hyperdiversity of secondary metabolite gene clusters in xylarialean endophytes.</title>
        <authorList>
            <person name="Franco M.E.E."/>
            <person name="Wisecaver J.H."/>
            <person name="Arnold A.E."/>
            <person name="Ju Y.M."/>
            <person name="Slot J.C."/>
            <person name="Ahrendt S."/>
            <person name="Moore L.P."/>
            <person name="Eastman K.E."/>
            <person name="Scott K."/>
            <person name="Konkel Z."/>
            <person name="Mondo S.J."/>
            <person name="Kuo A."/>
            <person name="Hayes R.D."/>
            <person name="Haridas S."/>
            <person name="Andreopoulos B."/>
            <person name="Riley R."/>
            <person name="LaButti K."/>
            <person name="Pangilinan J."/>
            <person name="Lipzen A."/>
            <person name="Amirebrahimi M."/>
            <person name="Yan J."/>
            <person name="Adam C."/>
            <person name="Keymanesh K."/>
            <person name="Ng V."/>
            <person name="Louie K."/>
            <person name="Northen T."/>
            <person name="Drula E."/>
            <person name="Henrissat B."/>
            <person name="Hsieh H.M."/>
            <person name="Youens-Clark K."/>
            <person name="Lutzoni F."/>
            <person name="Miadlikowska J."/>
            <person name="Eastwood D.C."/>
            <person name="Hamelin R.C."/>
            <person name="Grigoriev I.V."/>
            <person name="U'Ren J.M."/>
        </authorList>
    </citation>
    <scope>NUCLEOTIDE SEQUENCE [LARGE SCALE GENOMIC DNA]</scope>
    <source>
        <strain evidence="1 2">ER1909</strain>
    </source>
</reference>
<gene>
    <name evidence="1" type="ORF">F4821DRAFT_281160</name>
</gene>
<accession>A0ACC0DEI7</accession>
<protein>
    <submittedName>
        <fullName evidence="1">Uncharacterized protein</fullName>
    </submittedName>
</protein>
<dbReference type="Proteomes" id="UP001497680">
    <property type="component" value="Unassembled WGS sequence"/>
</dbReference>
<evidence type="ECO:0000313" key="2">
    <source>
        <dbReference type="Proteomes" id="UP001497680"/>
    </source>
</evidence>
<name>A0ACC0DEI7_9PEZI</name>
<dbReference type="EMBL" id="MU394287">
    <property type="protein sequence ID" value="KAI6091213.1"/>
    <property type="molecule type" value="Genomic_DNA"/>
</dbReference>